<dbReference type="EMBL" id="JABBFW010000026">
    <property type="protein sequence ID" value="NML18046.1"/>
    <property type="molecule type" value="Genomic_DNA"/>
</dbReference>
<dbReference type="Proteomes" id="UP000574067">
    <property type="component" value="Unassembled WGS sequence"/>
</dbReference>
<reference evidence="3 4" key="1">
    <citation type="submission" date="2020-04" db="EMBL/GenBank/DDBJ databases">
        <title>Azohydromonas sp. isolated from soil.</title>
        <authorList>
            <person name="Dahal R.H."/>
        </authorList>
    </citation>
    <scope>NUCLEOTIDE SEQUENCE [LARGE SCALE GENOMIC DNA]</scope>
    <source>
        <strain evidence="3 4">G-1-1-14</strain>
    </source>
</reference>
<dbReference type="InterPro" id="IPR001054">
    <property type="entry name" value="A/G_cyclase"/>
</dbReference>
<dbReference type="RefSeq" id="WP_169162947.1">
    <property type="nucleotide sequence ID" value="NZ_JABBFW010000026.1"/>
</dbReference>
<keyword evidence="1" id="KW-0812">Transmembrane</keyword>
<sequence length="693" mass="74383">MDLRLNAALCERAAECLRRALGLGMLVALAGILAAMSPWAPGLEENAGLSTLFHLRGPRLPPADVVVVAIDQPSAQALGQPLRPAEWPRSLHARLVEVLAQAGTRVVAFDLLFATRARNPDDDVRFAAAMAHAGNVVLLDFLEQQGTGGGPLNVEQRLKPLPWLADAAAAHGPFPLPKAERVHGYWLYRPGADGAATLPVLALQVHAAGNPLQQVVQRGQAGGAEARYLDFYGPPRTVRTVSYHEVLAAAEQGATGAAWLRDTFRNRAVFVGVSAAHPSEQDRIRDDYQTVFSRADGLSLSGVEIAATAFANLLEDRAPRPLTLASQSVLLLAWGGLLGLLCTAPRARHALALMALASAGYLALAQHRFSATAQWLPLVAPLLVQAPLALFGGVLWQGLTERRERQRLGAVVQDLLPQAVVDKLLHRIRRVAPVEQEIFGAFVMTDIQGFTTITEQLTPTDATRMLNDYFALVFPPIEKHGGSVGEIVGDAVLAFWLAPSCDAGACRAACLAAWEIASLTRDPAMLPGWPPLPTRIGVHGGPLTLARVGASRHHEYQVVGDAANTASRIEALSKHLGTKLLVSEALVSGLDGLLVRPVGSFVLAGKATPLRLWELLGPEHEASPARRRLCTAFAAGLAAYEARRWDEAVARWSTLLEEFPDDGPSRFYLARAQRLAAEPPPADWDAVVRMSTK</sequence>
<dbReference type="GO" id="GO:0004016">
    <property type="term" value="F:adenylate cyclase activity"/>
    <property type="evidence" value="ECO:0007669"/>
    <property type="project" value="UniProtKB-ARBA"/>
</dbReference>
<accession>A0A848FFX3</accession>
<dbReference type="InterPro" id="IPR050697">
    <property type="entry name" value="Adenylyl/Guanylyl_Cyclase_3/4"/>
</dbReference>
<protein>
    <submittedName>
        <fullName evidence="3">Adenylate/guanylate cyclase domain-containing protein</fullName>
    </submittedName>
</protein>
<dbReference type="PANTHER" id="PTHR43081:SF1">
    <property type="entry name" value="ADENYLATE CYCLASE, TERMINAL-DIFFERENTIATION SPECIFIC"/>
    <property type="match status" value="1"/>
</dbReference>
<feature type="domain" description="Guanylate cyclase" evidence="2">
    <location>
        <begin position="441"/>
        <end position="570"/>
    </location>
</feature>
<keyword evidence="1" id="KW-0472">Membrane</keyword>
<evidence type="ECO:0000259" key="2">
    <source>
        <dbReference type="PROSITE" id="PS50125"/>
    </source>
</evidence>
<comment type="caution">
    <text evidence="3">The sequence shown here is derived from an EMBL/GenBank/DDBJ whole genome shotgun (WGS) entry which is preliminary data.</text>
</comment>
<evidence type="ECO:0000256" key="1">
    <source>
        <dbReference type="SAM" id="Phobius"/>
    </source>
</evidence>
<evidence type="ECO:0000313" key="4">
    <source>
        <dbReference type="Proteomes" id="UP000574067"/>
    </source>
</evidence>
<dbReference type="GO" id="GO:0035556">
    <property type="term" value="P:intracellular signal transduction"/>
    <property type="evidence" value="ECO:0007669"/>
    <property type="project" value="InterPro"/>
</dbReference>
<dbReference type="SMART" id="SM01080">
    <property type="entry name" value="CHASE2"/>
    <property type="match status" value="1"/>
</dbReference>
<dbReference type="GO" id="GO:0009190">
    <property type="term" value="P:cyclic nucleotide biosynthetic process"/>
    <property type="evidence" value="ECO:0007669"/>
    <property type="project" value="InterPro"/>
</dbReference>
<organism evidence="3 4">
    <name type="scientific">Azohydromonas caseinilytica</name>
    <dbReference type="NCBI Taxonomy" id="2728836"/>
    <lineage>
        <taxon>Bacteria</taxon>
        <taxon>Pseudomonadati</taxon>
        <taxon>Pseudomonadota</taxon>
        <taxon>Betaproteobacteria</taxon>
        <taxon>Burkholderiales</taxon>
        <taxon>Sphaerotilaceae</taxon>
        <taxon>Azohydromonas</taxon>
    </lineage>
</organism>
<feature type="transmembrane region" description="Helical" evidence="1">
    <location>
        <begin position="20"/>
        <end position="40"/>
    </location>
</feature>
<dbReference type="Pfam" id="PF05226">
    <property type="entry name" value="CHASE2"/>
    <property type="match status" value="1"/>
</dbReference>
<dbReference type="PANTHER" id="PTHR43081">
    <property type="entry name" value="ADENYLATE CYCLASE, TERMINAL-DIFFERENTIATION SPECIFIC-RELATED"/>
    <property type="match status" value="1"/>
</dbReference>
<dbReference type="AlphaFoldDB" id="A0A848FFX3"/>
<keyword evidence="1" id="KW-1133">Transmembrane helix</keyword>
<dbReference type="SUPFAM" id="SSF55073">
    <property type="entry name" value="Nucleotide cyclase"/>
    <property type="match status" value="1"/>
</dbReference>
<proteinExistence type="predicted"/>
<evidence type="ECO:0000313" key="3">
    <source>
        <dbReference type="EMBL" id="NML18046.1"/>
    </source>
</evidence>
<dbReference type="InterPro" id="IPR029787">
    <property type="entry name" value="Nucleotide_cyclase"/>
</dbReference>
<dbReference type="Pfam" id="PF00211">
    <property type="entry name" value="Guanylate_cyc"/>
    <property type="match status" value="1"/>
</dbReference>
<dbReference type="CDD" id="cd07302">
    <property type="entry name" value="CHD"/>
    <property type="match status" value="1"/>
</dbReference>
<gene>
    <name evidence="3" type="ORF">HHL10_24040</name>
</gene>
<dbReference type="SMART" id="SM00044">
    <property type="entry name" value="CYCc"/>
    <property type="match status" value="1"/>
</dbReference>
<dbReference type="Gene3D" id="3.30.70.1230">
    <property type="entry name" value="Nucleotide cyclase"/>
    <property type="match status" value="1"/>
</dbReference>
<name>A0A848FFX3_9BURK</name>
<keyword evidence="4" id="KW-1185">Reference proteome</keyword>
<dbReference type="PROSITE" id="PS50125">
    <property type="entry name" value="GUANYLATE_CYCLASE_2"/>
    <property type="match status" value="1"/>
</dbReference>
<dbReference type="InterPro" id="IPR007890">
    <property type="entry name" value="CHASE2"/>
</dbReference>